<dbReference type="EMBL" id="JARUMK010000001">
    <property type="protein sequence ID" value="MEH0561681.1"/>
    <property type="molecule type" value="Genomic_DNA"/>
</dbReference>
<organism evidence="6 7">
    <name type="scientific">Streptomyces silvae</name>
    <dbReference type="NCBI Taxonomy" id="2803812"/>
    <lineage>
        <taxon>Bacteria</taxon>
        <taxon>Bacillati</taxon>
        <taxon>Actinomycetota</taxon>
        <taxon>Actinomycetes</taxon>
        <taxon>Kitasatosporales</taxon>
        <taxon>Streptomycetaceae</taxon>
        <taxon>Streptomyces</taxon>
    </lineage>
</organism>
<keyword evidence="2" id="KW-0333">Golgi apparatus</keyword>
<protein>
    <submittedName>
        <fullName evidence="6">GPP34 family phosphoprotein</fullName>
    </submittedName>
</protein>
<comment type="subcellular location">
    <subcellularLocation>
        <location evidence="1">Golgi apparatus membrane</location>
        <topology evidence="1">Peripheral membrane protein</topology>
        <orientation evidence="1">Cytoplasmic side</orientation>
    </subcellularLocation>
</comment>
<feature type="region of interest" description="Disordered" evidence="5">
    <location>
        <begin position="196"/>
        <end position="223"/>
    </location>
</feature>
<dbReference type="Pfam" id="PF05719">
    <property type="entry name" value="GPP34"/>
    <property type="match status" value="1"/>
</dbReference>
<gene>
    <name evidence="6" type="ORF">QBA37_20955</name>
</gene>
<evidence type="ECO:0000256" key="1">
    <source>
        <dbReference type="ARBA" id="ARBA00004255"/>
    </source>
</evidence>
<proteinExistence type="predicted"/>
<dbReference type="Gene3D" id="1.10.3630.10">
    <property type="entry name" value="yeast vps74-n-term truncation variant domain like"/>
    <property type="match status" value="1"/>
</dbReference>
<keyword evidence="4" id="KW-0472">Membrane</keyword>
<evidence type="ECO:0000256" key="2">
    <source>
        <dbReference type="ARBA" id="ARBA00023034"/>
    </source>
</evidence>
<evidence type="ECO:0000313" key="6">
    <source>
        <dbReference type="EMBL" id="MEH0561681.1"/>
    </source>
</evidence>
<name>A0ABU8A6H8_9ACTN</name>
<keyword evidence="7" id="KW-1185">Reference proteome</keyword>
<sequence>MSGAALTLPEELLLLALDPVRGKPYCRGRFLEYGIAGAALAELELQGWIAEERGRVVVVKPLDPPDPLLAVFLRSLPPAGKGRSGSGVPARRWVRRSARQAEGLYLDALVERGVLRRETRRFLGLFPYHRHPAGAASPADEVRQRFEASRAAGRPDPRGRMLAALAAAVELPSVVRQGDRRTRRAARALAREEWPALAVHRNARQDKAAQAGGGDGGGGGGGD</sequence>
<evidence type="ECO:0000256" key="3">
    <source>
        <dbReference type="ARBA" id="ARBA00023121"/>
    </source>
</evidence>
<dbReference type="InterPro" id="IPR008628">
    <property type="entry name" value="GPP34-like"/>
</dbReference>
<reference evidence="6 7" key="1">
    <citation type="submission" date="2023-04" db="EMBL/GenBank/DDBJ databases">
        <title>Genomic diversity of scab-causing Streptomyces spp. in the province of Quebec, Canada.</title>
        <authorList>
            <person name="Biessy A."/>
            <person name="Cadieux M."/>
            <person name="Ciotola M."/>
            <person name="Filion M."/>
        </authorList>
    </citation>
    <scope>NUCLEOTIDE SEQUENCE [LARGE SCALE GENOMIC DNA]</scope>
    <source>
        <strain evidence="6 7">B21-103</strain>
    </source>
</reference>
<dbReference type="Proteomes" id="UP001382181">
    <property type="component" value="Unassembled WGS sequence"/>
</dbReference>
<comment type="caution">
    <text evidence="6">The sequence shown here is derived from an EMBL/GenBank/DDBJ whole genome shotgun (WGS) entry which is preliminary data.</text>
</comment>
<dbReference type="RefSeq" id="WP_319331157.1">
    <property type="nucleotide sequence ID" value="NZ_JARUMK010000001.1"/>
</dbReference>
<feature type="compositionally biased region" description="Gly residues" evidence="5">
    <location>
        <begin position="211"/>
        <end position="223"/>
    </location>
</feature>
<evidence type="ECO:0000256" key="5">
    <source>
        <dbReference type="SAM" id="MobiDB-lite"/>
    </source>
</evidence>
<evidence type="ECO:0000256" key="4">
    <source>
        <dbReference type="ARBA" id="ARBA00023136"/>
    </source>
</evidence>
<accession>A0ABU8A6H8</accession>
<keyword evidence="3" id="KW-0446">Lipid-binding</keyword>
<evidence type="ECO:0000313" key="7">
    <source>
        <dbReference type="Proteomes" id="UP001382181"/>
    </source>
</evidence>
<dbReference type="InterPro" id="IPR038261">
    <property type="entry name" value="GPP34-like_sf"/>
</dbReference>